<proteinExistence type="predicted"/>
<feature type="compositionally biased region" description="Low complexity" evidence="1">
    <location>
        <begin position="185"/>
        <end position="194"/>
    </location>
</feature>
<dbReference type="InterPro" id="IPR011009">
    <property type="entry name" value="Kinase-like_dom_sf"/>
</dbReference>
<organism evidence="2 3">
    <name type="scientific">Ophiobolus disseminans</name>
    <dbReference type="NCBI Taxonomy" id="1469910"/>
    <lineage>
        <taxon>Eukaryota</taxon>
        <taxon>Fungi</taxon>
        <taxon>Dikarya</taxon>
        <taxon>Ascomycota</taxon>
        <taxon>Pezizomycotina</taxon>
        <taxon>Dothideomycetes</taxon>
        <taxon>Pleosporomycetidae</taxon>
        <taxon>Pleosporales</taxon>
        <taxon>Pleosporineae</taxon>
        <taxon>Phaeosphaeriaceae</taxon>
        <taxon>Ophiobolus</taxon>
    </lineage>
</organism>
<evidence type="ECO:0000313" key="3">
    <source>
        <dbReference type="Proteomes" id="UP000799424"/>
    </source>
</evidence>
<name>A0A6A6ZIL9_9PLEO</name>
<feature type="region of interest" description="Disordered" evidence="1">
    <location>
        <begin position="184"/>
        <end position="238"/>
    </location>
</feature>
<gene>
    <name evidence="2" type="ORF">CC86DRAFT_411849</name>
</gene>
<evidence type="ECO:0000256" key="1">
    <source>
        <dbReference type="SAM" id="MobiDB-lite"/>
    </source>
</evidence>
<dbReference type="SUPFAM" id="SSF56112">
    <property type="entry name" value="Protein kinase-like (PK-like)"/>
    <property type="match status" value="1"/>
</dbReference>
<dbReference type="Proteomes" id="UP000799424">
    <property type="component" value="Unassembled WGS sequence"/>
</dbReference>
<dbReference type="AlphaFoldDB" id="A0A6A6ZIL9"/>
<dbReference type="OrthoDB" id="3673723at2759"/>
<dbReference type="EMBL" id="MU006240">
    <property type="protein sequence ID" value="KAF2820549.1"/>
    <property type="molecule type" value="Genomic_DNA"/>
</dbReference>
<feature type="compositionally biased region" description="Polar residues" evidence="1">
    <location>
        <begin position="209"/>
        <end position="224"/>
    </location>
</feature>
<accession>A0A6A6ZIL9</accession>
<evidence type="ECO:0008006" key="4">
    <source>
        <dbReference type="Google" id="ProtNLM"/>
    </source>
</evidence>
<evidence type="ECO:0000313" key="2">
    <source>
        <dbReference type="EMBL" id="KAF2820549.1"/>
    </source>
</evidence>
<protein>
    <recommendedName>
        <fullName evidence="4">Protein kinase domain-containing protein</fullName>
    </recommendedName>
</protein>
<sequence length="362" mass="41099">MEGPDDATSDAEEYEPCHITAHINTALGLSRDGSRWWFKKFFKAVDARDWEGPITNDEPGDITKQVVKLFICEAHDATTIDRVIVKTGSITVDQHDMNKIERSEQLSHLDEHNYIIKFRDWSRHDDFPMKLHAYIAWAPYSALSSLVQRFYQRNKPVPAFFIWLIIRNLVRACQVVESAGLIHQTSNSTTSSSTRRAETRTTRPSATPCSATSTPWSNTVTRSTHPSERADGSRTNNSLEAGAHHLRNCMCRLSASSRLGNVEQLPCSDETPFPGEGDAKTYSVRLREIIRWCMKPFLSERPTLEQLGAEADEVLRLLEESRCPGVKTMEEHQLPLEMHLDLGVERWEVGGMSTTKRRDGEE</sequence>
<reference evidence="2" key="1">
    <citation type="journal article" date="2020" name="Stud. Mycol.">
        <title>101 Dothideomycetes genomes: a test case for predicting lifestyles and emergence of pathogens.</title>
        <authorList>
            <person name="Haridas S."/>
            <person name="Albert R."/>
            <person name="Binder M."/>
            <person name="Bloem J."/>
            <person name="Labutti K."/>
            <person name="Salamov A."/>
            <person name="Andreopoulos B."/>
            <person name="Baker S."/>
            <person name="Barry K."/>
            <person name="Bills G."/>
            <person name="Bluhm B."/>
            <person name="Cannon C."/>
            <person name="Castanera R."/>
            <person name="Culley D."/>
            <person name="Daum C."/>
            <person name="Ezra D."/>
            <person name="Gonzalez J."/>
            <person name="Henrissat B."/>
            <person name="Kuo A."/>
            <person name="Liang C."/>
            <person name="Lipzen A."/>
            <person name="Lutzoni F."/>
            <person name="Magnuson J."/>
            <person name="Mondo S."/>
            <person name="Nolan M."/>
            <person name="Ohm R."/>
            <person name="Pangilinan J."/>
            <person name="Park H.-J."/>
            <person name="Ramirez L."/>
            <person name="Alfaro M."/>
            <person name="Sun H."/>
            <person name="Tritt A."/>
            <person name="Yoshinaga Y."/>
            <person name="Zwiers L.-H."/>
            <person name="Turgeon B."/>
            <person name="Goodwin S."/>
            <person name="Spatafora J."/>
            <person name="Crous P."/>
            <person name="Grigoriev I."/>
        </authorList>
    </citation>
    <scope>NUCLEOTIDE SEQUENCE</scope>
    <source>
        <strain evidence="2">CBS 113818</strain>
    </source>
</reference>
<keyword evidence="3" id="KW-1185">Reference proteome</keyword>